<evidence type="ECO:0000256" key="1">
    <source>
        <dbReference type="SAM" id="MobiDB-lite"/>
    </source>
</evidence>
<accession>A0A8J2WMR5</accession>
<dbReference type="PANTHER" id="PTHR33053:SF9">
    <property type="entry name" value="AGAP000105-PA"/>
    <property type="match status" value="1"/>
</dbReference>
<evidence type="ECO:0000313" key="2">
    <source>
        <dbReference type="EMBL" id="CAH0104784.1"/>
    </source>
</evidence>
<proteinExistence type="predicted"/>
<gene>
    <name evidence="2" type="ORF">DGAL_LOCUS7711</name>
</gene>
<dbReference type="Proteomes" id="UP000789390">
    <property type="component" value="Unassembled WGS sequence"/>
</dbReference>
<feature type="compositionally biased region" description="Acidic residues" evidence="1">
    <location>
        <begin position="117"/>
        <end position="133"/>
    </location>
</feature>
<organism evidence="2 3">
    <name type="scientific">Daphnia galeata</name>
    <dbReference type="NCBI Taxonomy" id="27404"/>
    <lineage>
        <taxon>Eukaryota</taxon>
        <taxon>Metazoa</taxon>
        <taxon>Ecdysozoa</taxon>
        <taxon>Arthropoda</taxon>
        <taxon>Crustacea</taxon>
        <taxon>Branchiopoda</taxon>
        <taxon>Diplostraca</taxon>
        <taxon>Cladocera</taxon>
        <taxon>Anomopoda</taxon>
        <taxon>Daphniidae</taxon>
        <taxon>Daphnia</taxon>
    </lineage>
</organism>
<comment type="caution">
    <text evidence="2">The sequence shown here is derived from an EMBL/GenBank/DDBJ whole genome shotgun (WGS) entry which is preliminary data.</text>
</comment>
<dbReference type="OrthoDB" id="10062362at2759"/>
<feature type="compositionally biased region" description="Polar residues" evidence="1">
    <location>
        <begin position="101"/>
        <end position="115"/>
    </location>
</feature>
<evidence type="ECO:0000313" key="3">
    <source>
        <dbReference type="Proteomes" id="UP000789390"/>
    </source>
</evidence>
<dbReference type="PANTHER" id="PTHR33053">
    <property type="entry name" value="PROTEIN, PUTATIVE-RELATED"/>
    <property type="match status" value="1"/>
</dbReference>
<protein>
    <submittedName>
        <fullName evidence="2">Uncharacterized protein</fullName>
    </submittedName>
</protein>
<keyword evidence="3" id="KW-1185">Reference proteome</keyword>
<dbReference type="EMBL" id="CAKKLH010000157">
    <property type="protein sequence ID" value="CAH0104784.1"/>
    <property type="molecule type" value="Genomic_DNA"/>
</dbReference>
<reference evidence="2" key="1">
    <citation type="submission" date="2021-11" db="EMBL/GenBank/DDBJ databases">
        <authorList>
            <person name="Schell T."/>
        </authorList>
    </citation>
    <scope>NUCLEOTIDE SEQUENCE</scope>
    <source>
        <strain evidence="2">M5</strain>
    </source>
</reference>
<feature type="region of interest" description="Disordered" evidence="1">
    <location>
        <begin position="93"/>
        <end position="143"/>
    </location>
</feature>
<name>A0A8J2WMR5_9CRUS</name>
<sequence length="475" mass="54273">MYTDSEIENILIAGGYSCRHRKRPLKDLGPKYQSKIKRKANEFMTLWESKGVPTENWNVIKNCKDLVKKYGLYEATSDRNPTQSAAELLTLPEDENEVESHQNTPILDWSDSISEPTIDDDVQDSETDSETGENDLSPINDTQSYRKPNLPLLTLLQHFAVYTNQNHSDMTYLLMLLKLYEPEANYSTLPNTENALSGESPGIVHRDADLFQFVNVYVDEPNLLPKAIVKRIEAFDKDFTATLALKRLWKMKRNHFEPKILLRSLLSLEESILFAQTRNLMKPSDIDGFLNPTIDEFIRPSPDTDESSLANKRHFTASLRCVIADSPMRSYLKQSKGHSGYWACDRCIQKGEICGDGSRVIVMRNVNAPLRNDADFLSYHVNDFSNDDHLDPNHISPFVRLNHPMVTGFVIDPMHTMIDGAFGRRLIGFALCARATPWRRCSTLVFNQTLVERPTFLLRVDYPPRLPHLGLHSAR</sequence>
<dbReference type="AlphaFoldDB" id="A0A8J2WMR5"/>